<dbReference type="EMBL" id="RAPQ01000008">
    <property type="protein sequence ID" value="RKE03961.1"/>
    <property type="molecule type" value="Genomic_DNA"/>
</dbReference>
<organism evidence="2 3">
    <name type="scientific">Marinifilum flexuosum</name>
    <dbReference type="NCBI Taxonomy" id="1117708"/>
    <lineage>
        <taxon>Bacteria</taxon>
        <taxon>Pseudomonadati</taxon>
        <taxon>Bacteroidota</taxon>
        <taxon>Bacteroidia</taxon>
        <taxon>Marinilabiliales</taxon>
        <taxon>Marinifilaceae</taxon>
    </lineage>
</organism>
<comment type="caution">
    <text evidence="2">The sequence shown here is derived from an EMBL/GenBank/DDBJ whole genome shotgun (WGS) entry which is preliminary data.</text>
</comment>
<protein>
    <recommendedName>
        <fullName evidence="4">Outer membrane starch-binding protein</fullName>
    </recommendedName>
</protein>
<proteinExistence type="predicted"/>
<keyword evidence="3" id="KW-1185">Reference proteome</keyword>
<sequence length="64" mass="7406">MKRTFILLLCFISFATACQDDYHTDENPMVESYVKDNFFNPNFISSNNEDIGNANTLKSSYTIR</sequence>
<dbReference type="AlphaFoldDB" id="A0A419X893"/>
<dbReference type="PROSITE" id="PS51257">
    <property type="entry name" value="PROKAR_LIPOPROTEIN"/>
    <property type="match status" value="1"/>
</dbReference>
<accession>A0A419X893</accession>
<reference evidence="2 3" key="1">
    <citation type="submission" date="2018-09" db="EMBL/GenBank/DDBJ databases">
        <title>Genomic Encyclopedia of Archaeal and Bacterial Type Strains, Phase II (KMG-II): from individual species to whole genera.</title>
        <authorList>
            <person name="Goeker M."/>
        </authorList>
    </citation>
    <scope>NUCLEOTIDE SEQUENCE [LARGE SCALE GENOMIC DNA]</scope>
    <source>
        <strain evidence="2 3">DSM 21950</strain>
    </source>
</reference>
<gene>
    <name evidence="2" type="ORF">BXY64_0975</name>
</gene>
<dbReference type="RefSeq" id="WP_147375896.1">
    <property type="nucleotide sequence ID" value="NZ_RAPQ01000008.1"/>
</dbReference>
<feature type="chain" id="PRO_5019041799" description="Outer membrane starch-binding protein" evidence="1">
    <location>
        <begin position="18"/>
        <end position="64"/>
    </location>
</feature>
<name>A0A419X893_9BACT</name>
<dbReference type="Proteomes" id="UP000284531">
    <property type="component" value="Unassembled WGS sequence"/>
</dbReference>
<evidence type="ECO:0008006" key="4">
    <source>
        <dbReference type="Google" id="ProtNLM"/>
    </source>
</evidence>
<evidence type="ECO:0000313" key="2">
    <source>
        <dbReference type="EMBL" id="RKE03961.1"/>
    </source>
</evidence>
<evidence type="ECO:0000313" key="3">
    <source>
        <dbReference type="Proteomes" id="UP000284531"/>
    </source>
</evidence>
<evidence type="ECO:0000256" key="1">
    <source>
        <dbReference type="SAM" id="SignalP"/>
    </source>
</evidence>
<feature type="signal peptide" evidence="1">
    <location>
        <begin position="1"/>
        <end position="17"/>
    </location>
</feature>
<keyword evidence="1" id="KW-0732">Signal</keyword>